<dbReference type="GO" id="GO:0016787">
    <property type="term" value="F:hydrolase activity"/>
    <property type="evidence" value="ECO:0007669"/>
    <property type="project" value="InterPro"/>
</dbReference>
<protein>
    <submittedName>
        <fullName evidence="2">Metallo-dependent phosphatase</fullName>
    </submittedName>
    <submittedName>
        <fullName evidence="3">Metallophosphoesterase family protein</fullName>
    </submittedName>
</protein>
<reference evidence="2 4" key="1">
    <citation type="submission" date="2019-11" db="EMBL/GenBank/DDBJ databases">
        <title>Genomes of ocular Pseudomonas aeruginosa isolates.</title>
        <authorList>
            <person name="Khan M."/>
            <person name="Rice S.A."/>
            <person name="Willcox M.D.P."/>
            <person name="Stapleton F."/>
        </authorList>
    </citation>
    <scope>NUCLEOTIDE SEQUENCE [LARGE SCALE GENOMIC DNA]</scope>
    <source>
        <strain evidence="2 4">PA221</strain>
    </source>
</reference>
<dbReference type="Proteomes" id="UP000433532">
    <property type="component" value="Unassembled WGS sequence"/>
</dbReference>
<dbReference type="EMBL" id="CP136986">
    <property type="protein sequence ID" value="WOS78763.1"/>
    <property type="molecule type" value="Genomic_DNA"/>
</dbReference>
<dbReference type="SUPFAM" id="SSF56300">
    <property type="entry name" value="Metallo-dependent phosphatases"/>
    <property type="match status" value="1"/>
</dbReference>
<gene>
    <name evidence="2" type="ORF">GNQ48_07200</name>
    <name evidence="3" type="ORF">L4V69_06350</name>
</gene>
<dbReference type="KEGG" id="paeb:NCGM1900_0557"/>
<organism evidence="2 4">
    <name type="scientific">Pseudomonas aeruginosa</name>
    <dbReference type="NCBI Taxonomy" id="287"/>
    <lineage>
        <taxon>Bacteria</taxon>
        <taxon>Pseudomonadati</taxon>
        <taxon>Pseudomonadota</taxon>
        <taxon>Gammaproteobacteria</taxon>
        <taxon>Pseudomonadales</taxon>
        <taxon>Pseudomonadaceae</taxon>
        <taxon>Pseudomonas</taxon>
    </lineage>
</organism>
<evidence type="ECO:0000313" key="3">
    <source>
        <dbReference type="EMBL" id="WOS78763.1"/>
    </source>
</evidence>
<dbReference type="RefSeq" id="WP_003110215.1">
    <property type="nucleotide sequence ID" value="NZ_AP014622.1"/>
</dbReference>
<reference evidence="3" key="2">
    <citation type="submission" date="2023-06" db="EMBL/GenBank/DDBJ databases">
        <authorList>
            <consortium name="Clinical and Environmental Microbiology Branch: Whole genome sequencing antimicrobial resistance pathogens in the healthcare setting"/>
        </authorList>
    </citation>
    <scope>NUCLEOTIDE SEQUENCE</scope>
    <source>
        <strain evidence="3">2021CK-01020</strain>
    </source>
</reference>
<sequence>MKIRLLSDLHHEHFDGRRQLPEVEADVVVLAGDIHSHLEGLHWARETFADSEIVYVAGNHEFYSSEMTDLTQAMRNIARALEIHFLENDEARIGPARFLGATLWTDFQLYGADGYAPAHELALQSMPDFSCIDWFGGDFTPEQSIALHRASRDWLAEQLARPHDGPTLVVSHHAPSALSIPPQFVGNPLSPAFASNLDELVAQADYWLHGHVHDALDYRIGRARVLANPGGYPHERGGFRPEFVFEV</sequence>
<dbReference type="Proteomes" id="UP001297540">
    <property type="component" value="Chromosome"/>
</dbReference>
<dbReference type="EMBL" id="WOAD01000004">
    <property type="protein sequence ID" value="MUI34787.1"/>
    <property type="molecule type" value="Genomic_DNA"/>
</dbReference>
<proteinExistence type="predicted"/>
<reference evidence="3" key="3">
    <citation type="submission" date="2023-10" db="EMBL/GenBank/DDBJ databases">
        <title>Pathogen: clinical or host-associated sample.</title>
        <authorList>
            <person name="Hergert J."/>
            <person name="Casey R."/>
            <person name="Wagner J."/>
            <person name="Young E.L."/>
            <person name="Oakeson K.F."/>
        </authorList>
    </citation>
    <scope>NUCLEOTIDE SEQUENCE</scope>
    <source>
        <strain evidence="3">2021CK-01020</strain>
    </source>
</reference>
<dbReference type="PANTHER" id="PTHR37844:SF2">
    <property type="entry name" value="SER_THR PROTEIN PHOSPHATASE SUPERFAMILY (AFU_ORTHOLOGUE AFUA_1G14840)"/>
    <property type="match status" value="1"/>
</dbReference>
<evidence type="ECO:0000313" key="4">
    <source>
        <dbReference type="Proteomes" id="UP000433532"/>
    </source>
</evidence>
<dbReference type="InterPro" id="IPR004843">
    <property type="entry name" value="Calcineurin-like_PHP"/>
</dbReference>
<evidence type="ECO:0000313" key="2">
    <source>
        <dbReference type="EMBL" id="MUI34787.1"/>
    </source>
</evidence>
<dbReference type="Pfam" id="PF00149">
    <property type="entry name" value="Metallophos"/>
    <property type="match status" value="1"/>
</dbReference>
<dbReference type="InterPro" id="IPR029052">
    <property type="entry name" value="Metallo-depent_PP-like"/>
</dbReference>
<feature type="domain" description="Calcineurin-like phosphoesterase" evidence="1">
    <location>
        <begin position="1"/>
        <end position="214"/>
    </location>
</feature>
<evidence type="ECO:0000259" key="1">
    <source>
        <dbReference type="Pfam" id="PF00149"/>
    </source>
</evidence>
<accession>A0A077JHX5</accession>
<dbReference type="Gene3D" id="3.60.21.10">
    <property type="match status" value="2"/>
</dbReference>
<dbReference type="AlphaFoldDB" id="A0A077JHX5"/>
<dbReference type="PANTHER" id="PTHR37844">
    <property type="entry name" value="SER/THR PROTEIN PHOSPHATASE SUPERFAMILY (AFU_ORTHOLOGUE AFUA_1G14840)"/>
    <property type="match status" value="1"/>
</dbReference>
<name>A0A077JHX5_PSEAI</name>